<feature type="region of interest" description="Disordered" evidence="2">
    <location>
        <begin position="406"/>
        <end position="436"/>
    </location>
</feature>
<dbReference type="EMBL" id="JAPZBU010000005">
    <property type="protein sequence ID" value="KAJ5404336.1"/>
    <property type="molecule type" value="Genomic_DNA"/>
</dbReference>
<accession>A0A9W9SCP7</accession>
<dbReference type="OrthoDB" id="4324149at2759"/>
<dbReference type="GO" id="GO:0005634">
    <property type="term" value="C:nucleus"/>
    <property type="evidence" value="ECO:0007669"/>
    <property type="project" value="TreeGrafter"/>
</dbReference>
<feature type="compositionally biased region" description="Low complexity" evidence="2">
    <location>
        <begin position="419"/>
        <end position="428"/>
    </location>
</feature>
<dbReference type="GeneID" id="81363800"/>
<evidence type="ECO:0000256" key="2">
    <source>
        <dbReference type="SAM" id="MobiDB-lite"/>
    </source>
</evidence>
<evidence type="ECO:0000313" key="6">
    <source>
        <dbReference type="EMBL" id="KAJ5403561.1"/>
    </source>
</evidence>
<evidence type="ECO:0000256" key="1">
    <source>
        <dbReference type="ARBA" id="ARBA00023125"/>
    </source>
</evidence>
<dbReference type="EMBL" id="JAPZBU010000012">
    <property type="protein sequence ID" value="KAJ5376206.1"/>
    <property type="molecule type" value="Genomic_DNA"/>
</dbReference>
<evidence type="ECO:0000259" key="3">
    <source>
        <dbReference type="PROSITE" id="PS51253"/>
    </source>
</evidence>
<proteinExistence type="predicted"/>
<dbReference type="PROSITE" id="PS51253">
    <property type="entry name" value="HTH_CENPB"/>
    <property type="match status" value="1"/>
</dbReference>
<reference evidence="4" key="1">
    <citation type="submission" date="2022-12" db="EMBL/GenBank/DDBJ databases">
        <authorList>
            <person name="Petersen C."/>
        </authorList>
    </citation>
    <scope>NUCLEOTIDE SEQUENCE</scope>
    <source>
        <strain evidence="4">IBT 29677</strain>
    </source>
</reference>
<dbReference type="EMBL" id="JAPZBU010000005">
    <property type="protein sequence ID" value="KAJ5403561.1"/>
    <property type="molecule type" value="Genomic_DNA"/>
</dbReference>
<evidence type="ECO:0000313" key="7">
    <source>
        <dbReference type="EMBL" id="KAJ5404336.1"/>
    </source>
</evidence>
<dbReference type="AlphaFoldDB" id="A0A9W9SCP7"/>
<dbReference type="InterPro" id="IPR006600">
    <property type="entry name" value="HTH_CenpB_DNA-bd_dom"/>
</dbReference>
<dbReference type="RefSeq" id="XP_056494685.1">
    <property type="nucleotide sequence ID" value="XM_056624820.1"/>
</dbReference>
<evidence type="ECO:0000313" key="5">
    <source>
        <dbReference type="EMBL" id="KAJ5387422.1"/>
    </source>
</evidence>
<keyword evidence="9" id="KW-1185">Reference proteome</keyword>
<sequence>MPYRPKIDESRVAEACEAASLLENPNLSQIARQYGVSYGVLRGRIRQGKQPRTAPKPENRALDNTQEEALILWIVELNKYHMPVTPALLHEMAQLSLVRAGSDHILGDRWAYRFIKRLPEDVKLSPVKQRTKEYKRIKAEDAWKLDVWYMKLKNVIKKNTPARLVYNFDECGFQPGKGKNRKVLGQEGGPDLGENEHSETITALECIAADGWFMDPLFVFKGTTFQEVWYDNSEGLPPRTLTAVSPNGWISDELLLEWLGHFQEATKERVEPNEKRIMIFDGHNSHLTVEFLEKCQEYEILPIAFEPHTTHISQPLDGKPFLAYKQHFKVVNNEMSYFAGMPAGKSEFLRVITRVRARTFNTRIIRDSFKERGIFPVNGKDIVKKLRMKLPISSEDLDIDTSQLRLHGEEHTPPPPEPGSSSIENSPPKSIQAAKRNHRKLEKLFRKERISPKLQRGLNRVLKHQGVIIEHAALTKDIVRRISAARRPLQRQFHKRQVKPLSGSNILSVRDANYSIKARKEKEATKVAKQAAKRIGHKLNQPTATEVSQAKQASLDAEKAAREGGLLFWFDSNPVR</sequence>
<evidence type="ECO:0000313" key="8">
    <source>
        <dbReference type="EMBL" id="KAJ5414839.1"/>
    </source>
</evidence>
<gene>
    <name evidence="8" type="ORF">N7509_000173</name>
    <name evidence="6" type="ORF">N7509_003432</name>
    <name evidence="7" type="ORF">N7509_004207</name>
    <name evidence="5" type="ORF">N7509_009963</name>
    <name evidence="4" type="ORF">N7509_013092</name>
</gene>
<evidence type="ECO:0000313" key="9">
    <source>
        <dbReference type="Proteomes" id="UP001147747"/>
    </source>
</evidence>
<dbReference type="EMBL" id="JAPZBU010000002">
    <property type="protein sequence ID" value="KAJ5414839.1"/>
    <property type="molecule type" value="Genomic_DNA"/>
</dbReference>
<comment type="caution">
    <text evidence="4">The sequence shown here is derived from an EMBL/GenBank/DDBJ whole genome shotgun (WGS) entry which is preliminary data.</text>
</comment>
<dbReference type="GO" id="GO:0003677">
    <property type="term" value="F:DNA binding"/>
    <property type="evidence" value="ECO:0007669"/>
    <property type="project" value="UniProtKB-KW"/>
</dbReference>
<feature type="domain" description="HTH CENPB-type" evidence="3">
    <location>
        <begin position="54"/>
        <end position="124"/>
    </location>
</feature>
<dbReference type="InterPro" id="IPR004875">
    <property type="entry name" value="DDE_SF_endonuclease_dom"/>
</dbReference>
<keyword evidence="1 4" id="KW-0238">DNA-binding</keyword>
<evidence type="ECO:0000313" key="4">
    <source>
        <dbReference type="EMBL" id="KAJ5376206.1"/>
    </source>
</evidence>
<dbReference type="PANTHER" id="PTHR19303">
    <property type="entry name" value="TRANSPOSON"/>
    <property type="match status" value="1"/>
</dbReference>
<protein>
    <submittedName>
        <fullName evidence="4">Transcriptional regulator family: Centromere protein B DNA-binding region</fullName>
    </submittedName>
</protein>
<dbReference type="InterPro" id="IPR050863">
    <property type="entry name" value="CenT-Element_Derived"/>
</dbReference>
<dbReference type="PANTHER" id="PTHR19303:SF74">
    <property type="entry name" value="POGO TRANSPOSABLE ELEMENT WITH KRAB DOMAIN"/>
    <property type="match status" value="1"/>
</dbReference>
<reference evidence="4" key="2">
    <citation type="journal article" date="2023" name="IMA Fungus">
        <title>Comparative genomic study of the Penicillium genus elucidates a diverse pangenome and 15 lateral gene transfer events.</title>
        <authorList>
            <person name="Petersen C."/>
            <person name="Sorensen T."/>
            <person name="Nielsen M.R."/>
            <person name="Sondergaard T.E."/>
            <person name="Sorensen J.L."/>
            <person name="Fitzpatrick D.A."/>
            <person name="Frisvad J.C."/>
            <person name="Nielsen K.L."/>
        </authorList>
    </citation>
    <scope>NUCLEOTIDE SEQUENCE</scope>
    <source>
        <strain evidence="4">IBT 29677</strain>
    </source>
</reference>
<dbReference type="EMBL" id="JAPZBU010000009">
    <property type="protein sequence ID" value="KAJ5387422.1"/>
    <property type="molecule type" value="Genomic_DNA"/>
</dbReference>
<dbReference type="Proteomes" id="UP001147747">
    <property type="component" value="Unassembled WGS sequence"/>
</dbReference>
<organism evidence="4 9">
    <name type="scientific">Penicillium cosmopolitanum</name>
    <dbReference type="NCBI Taxonomy" id="1131564"/>
    <lineage>
        <taxon>Eukaryota</taxon>
        <taxon>Fungi</taxon>
        <taxon>Dikarya</taxon>
        <taxon>Ascomycota</taxon>
        <taxon>Pezizomycotina</taxon>
        <taxon>Eurotiomycetes</taxon>
        <taxon>Eurotiomycetidae</taxon>
        <taxon>Eurotiales</taxon>
        <taxon>Aspergillaceae</taxon>
        <taxon>Penicillium</taxon>
    </lineage>
</organism>
<dbReference type="Pfam" id="PF03184">
    <property type="entry name" value="DDE_1"/>
    <property type="match status" value="1"/>
</dbReference>
<dbReference type="Pfam" id="PF03221">
    <property type="entry name" value="HTH_Tnp_Tc5"/>
    <property type="match status" value="1"/>
</dbReference>
<name>A0A9W9SCP7_9EURO</name>